<evidence type="ECO:0000259" key="17">
    <source>
        <dbReference type="PROSITE" id="PS50975"/>
    </source>
</evidence>
<dbReference type="PANTHER" id="PTHR23132">
    <property type="entry name" value="D-ALANINE--D-ALANINE LIGASE"/>
    <property type="match status" value="1"/>
</dbReference>
<comment type="catalytic activity">
    <reaction evidence="12">
        <text>2 D-alanine + ATP = D-alanyl-D-alanine + ADP + phosphate + H(+)</text>
        <dbReference type="Rhea" id="RHEA:11224"/>
        <dbReference type="ChEBI" id="CHEBI:15378"/>
        <dbReference type="ChEBI" id="CHEBI:30616"/>
        <dbReference type="ChEBI" id="CHEBI:43474"/>
        <dbReference type="ChEBI" id="CHEBI:57416"/>
        <dbReference type="ChEBI" id="CHEBI:57822"/>
        <dbReference type="ChEBI" id="CHEBI:456216"/>
        <dbReference type="EC" id="6.3.2.4"/>
    </reaction>
</comment>
<dbReference type="FunFam" id="3.30.470.20:FF:000008">
    <property type="entry name" value="D-alanine--D-alanine ligase"/>
    <property type="match status" value="1"/>
</dbReference>
<evidence type="ECO:0000256" key="10">
    <source>
        <dbReference type="ARBA" id="ARBA00023211"/>
    </source>
</evidence>
<dbReference type="GO" id="GO:0005829">
    <property type="term" value="C:cytosol"/>
    <property type="evidence" value="ECO:0007669"/>
    <property type="project" value="TreeGrafter"/>
</dbReference>
<gene>
    <name evidence="12" type="primary">ddl</name>
    <name evidence="18" type="ORF">H9968_03890</name>
</gene>
<dbReference type="InterPro" id="IPR013815">
    <property type="entry name" value="ATP_grasp_subdomain_1"/>
</dbReference>
<dbReference type="HAMAP" id="MF_00047">
    <property type="entry name" value="Dala_Dala_lig"/>
    <property type="match status" value="1"/>
</dbReference>
<dbReference type="Pfam" id="PF07478">
    <property type="entry name" value="Dala_Dala_lig_C"/>
    <property type="match status" value="1"/>
</dbReference>
<dbReference type="Pfam" id="PF01820">
    <property type="entry name" value="Dala_Dala_lig_N"/>
    <property type="match status" value="1"/>
</dbReference>
<comment type="function">
    <text evidence="12">Cell wall formation.</text>
</comment>
<reference evidence="18" key="1">
    <citation type="journal article" date="2021" name="PeerJ">
        <title>Extensive microbial diversity within the chicken gut microbiome revealed by metagenomics and culture.</title>
        <authorList>
            <person name="Gilroy R."/>
            <person name="Ravi A."/>
            <person name="Getino M."/>
            <person name="Pursley I."/>
            <person name="Horton D.L."/>
            <person name="Alikhan N.F."/>
            <person name="Baker D."/>
            <person name="Gharbi K."/>
            <person name="Hall N."/>
            <person name="Watson M."/>
            <person name="Adriaenssens E.M."/>
            <person name="Foster-Nyarko E."/>
            <person name="Jarju S."/>
            <person name="Secka A."/>
            <person name="Antonio M."/>
            <person name="Oren A."/>
            <person name="Chaudhuri R.R."/>
            <person name="La Ragione R."/>
            <person name="Hildebrand F."/>
            <person name="Pallen M.J."/>
        </authorList>
    </citation>
    <scope>NUCLEOTIDE SEQUENCE</scope>
    <source>
        <strain evidence="18">CHK179-28034</strain>
    </source>
</reference>
<sequence length="353" mass="38823">MAEKNIVVIMGGRSSEHEVSLMSAATVIENINTDIYNVIMIGITKDGQWKLIDSMDKVKDGTWVKGRVQAFISPETGKNELCLVYGDRVERLNVDVVFPVLHGMNGEDGTLQGLLELAKIPYVGCGVLASACSMDKFYTKIIVDSIGIRQAKFVGVYRWQLKDMDAVVARVEESLPYPVFVKPSKAGSSQGVGKAGCREELVDALELAARHDSKILVEENIVGRELECAVLGGIEAKASGVGEILAADTFYTYEAKYNNADSKTIVGPELPEGKAEEIRRDAEAIFKALDCYGLSRVDFFLKEDTNEVVFNEINTLPGFTAISMYPMLWEAEGVDKKALVQRLIDLAMIRYEG</sequence>
<comment type="similarity">
    <text evidence="2 12">Belongs to the D-alanine--D-alanine ligase family.</text>
</comment>
<dbReference type="SUPFAM" id="SSF52440">
    <property type="entry name" value="PreATP-grasp domain"/>
    <property type="match status" value="1"/>
</dbReference>
<dbReference type="AlphaFoldDB" id="A0A9D2EKZ1"/>
<feature type="active site" evidence="13">
    <location>
        <position position="188"/>
    </location>
</feature>
<evidence type="ECO:0000256" key="1">
    <source>
        <dbReference type="ARBA" id="ARBA00001936"/>
    </source>
</evidence>
<dbReference type="InterPro" id="IPR000291">
    <property type="entry name" value="D-Ala_lig_Van_CS"/>
</dbReference>
<evidence type="ECO:0000256" key="5">
    <source>
        <dbReference type="ARBA" id="ARBA00022741"/>
    </source>
</evidence>
<dbReference type="PIRSF" id="PIRSF039102">
    <property type="entry name" value="Ddl/VanB"/>
    <property type="match status" value="1"/>
</dbReference>
<feature type="binding site" evidence="15">
    <location>
        <position position="298"/>
    </location>
    <ligand>
        <name>Mg(2+)</name>
        <dbReference type="ChEBI" id="CHEBI:18420"/>
        <label>1</label>
    </ligand>
</feature>
<feature type="binding site" evidence="15">
    <location>
        <position position="312"/>
    </location>
    <ligand>
        <name>Mg(2+)</name>
        <dbReference type="ChEBI" id="CHEBI:18420"/>
        <label>2</label>
    </ligand>
</feature>
<evidence type="ECO:0000313" key="19">
    <source>
        <dbReference type="Proteomes" id="UP000824049"/>
    </source>
</evidence>
<keyword evidence="11 12" id="KW-0961">Cell wall biogenesis/degradation</keyword>
<evidence type="ECO:0000313" key="18">
    <source>
        <dbReference type="EMBL" id="HIZ39056.1"/>
    </source>
</evidence>
<feature type="binding site" evidence="15">
    <location>
        <position position="312"/>
    </location>
    <ligand>
        <name>Mg(2+)</name>
        <dbReference type="ChEBI" id="CHEBI:18420"/>
        <label>1</label>
    </ligand>
</feature>
<keyword evidence="5 14" id="KW-0547">Nucleotide-binding</keyword>
<dbReference type="InterPro" id="IPR005905">
    <property type="entry name" value="D_ala_D_ala"/>
</dbReference>
<dbReference type="Gene3D" id="3.30.470.20">
    <property type="entry name" value="ATP-grasp fold, B domain"/>
    <property type="match status" value="1"/>
</dbReference>
<comment type="subcellular location">
    <subcellularLocation>
        <location evidence="12">Cytoplasm</location>
    </subcellularLocation>
</comment>
<dbReference type="InterPro" id="IPR011127">
    <property type="entry name" value="Dala_Dala_lig_N"/>
</dbReference>
<evidence type="ECO:0000256" key="6">
    <source>
        <dbReference type="ARBA" id="ARBA00022840"/>
    </source>
</evidence>
<feature type="binding site" evidence="14">
    <location>
        <position position="136"/>
    </location>
    <ligand>
        <name>ATP</name>
        <dbReference type="ChEBI" id="CHEBI:30616"/>
    </ligand>
</feature>
<dbReference type="SUPFAM" id="SSF56059">
    <property type="entry name" value="Glutathione synthetase ATP-binding domain-like"/>
    <property type="match status" value="1"/>
</dbReference>
<accession>A0A9D2EKZ1</accession>
<dbReference type="GO" id="GO:0071555">
    <property type="term" value="P:cell wall organization"/>
    <property type="evidence" value="ECO:0007669"/>
    <property type="project" value="UniProtKB-KW"/>
</dbReference>
<feature type="binding site" evidence="14">
    <location>
        <begin position="180"/>
        <end position="182"/>
    </location>
    <ligand>
        <name>ATP</name>
        <dbReference type="ChEBI" id="CHEBI:30616"/>
    </ligand>
</feature>
<keyword evidence="10 15" id="KW-0464">Manganese</keyword>
<dbReference type="EC" id="6.3.2.4" evidence="12"/>
<dbReference type="InterPro" id="IPR016185">
    <property type="entry name" value="PreATP-grasp_dom_sf"/>
</dbReference>
<evidence type="ECO:0000256" key="8">
    <source>
        <dbReference type="ARBA" id="ARBA00022960"/>
    </source>
</evidence>
<dbReference type="PROSITE" id="PS50975">
    <property type="entry name" value="ATP_GRASP"/>
    <property type="match status" value="1"/>
</dbReference>
<feature type="binding site" evidence="15">
    <location>
        <position position="314"/>
    </location>
    <ligand>
        <name>Mg(2+)</name>
        <dbReference type="ChEBI" id="CHEBI:18420"/>
        <label>2</label>
    </ligand>
</feature>
<keyword evidence="3 12" id="KW-0436">Ligase</keyword>
<comment type="cofactor">
    <cofactor evidence="1">
        <name>Mn(2+)</name>
        <dbReference type="ChEBI" id="CHEBI:29035"/>
    </cofactor>
</comment>
<evidence type="ECO:0000256" key="15">
    <source>
        <dbReference type="PIRSR" id="PIRSR039102-3"/>
    </source>
</evidence>
<dbReference type="GO" id="GO:0008360">
    <property type="term" value="P:regulation of cell shape"/>
    <property type="evidence" value="ECO:0007669"/>
    <property type="project" value="UniProtKB-KW"/>
</dbReference>
<evidence type="ECO:0000256" key="3">
    <source>
        <dbReference type="ARBA" id="ARBA00022598"/>
    </source>
</evidence>
<evidence type="ECO:0000256" key="4">
    <source>
        <dbReference type="ARBA" id="ARBA00022723"/>
    </source>
</evidence>
<feature type="binding site" evidence="14">
    <location>
        <begin position="218"/>
        <end position="225"/>
    </location>
    <ligand>
        <name>ATP</name>
        <dbReference type="ChEBI" id="CHEBI:30616"/>
    </ligand>
</feature>
<reference evidence="18" key="2">
    <citation type="submission" date="2021-04" db="EMBL/GenBank/DDBJ databases">
        <authorList>
            <person name="Gilroy R."/>
        </authorList>
    </citation>
    <scope>NUCLEOTIDE SEQUENCE</scope>
    <source>
        <strain evidence="18">CHK179-28034</strain>
    </source>
</reference>
<dbReference type="PROSITE" id="PS00844">
    <property type="entry name" value="DALA_DALA_LIGASE_2"/>
    <property type="match status" value="1"/>
</dbReference>
<feature type="domain" description="ATP-grasp" evidence="17">
    <location>
        <begin position="140"/>
        <end position="345"/>
    </location>
</feature>
<dbReference type="NCBIfam" id="NF002528">
    <property type="entry name" value="PRK01966.1-4"/>
    <property type="match status" value="1"/>
</dbReference>
<dbReference type="GO" id="GO:0008716">
    <property type="term" value="F:D-alanine-D-alanine ligase activity"/>
    <property type="evidence" value="ECO:0007669"/>
    <property type="project" value="UniProtKB-UniRule"/>
</dbReference>
<evidence type="ECO:0000256" key="9">
    <source>
        <dbReference type="ARBA" id="ARBA00022984"/>
    </source>
</evidence>
<comment type="caution">
    <text evidence="18">The sequence shown here is derived from an EMBL/GenBank/DDBJ whole genome shotgun (WGS) entry which is preliminary data.</text>
</comment>
<organism evidence="18 19">
    <name type="scientific">Candidatus Anaerobutyricum stercoris</name>
    <dbReference type="NCBI Taxonomy" id="2838457"/>
    <lineage>
        <taxon>Bacteria</taxon>
        <taxon>Bacillati</taxon>
        <taxon>Bacillota</taxon>
        <taxon>Clostridia</taxon>
        <taxon>Lachnospirales</taxon>
        <taxon>Lachnospiraceae</taxon>
        <taxon>Anaerobutyricum</taxon>
    </lineage>
</organism>
<keyword evidence="9 12" id="KW-0573">Peptidoglycan synthesis</keyword>
<keyword evidence="8 12" id="KW-0133">Cell shape</keyword>
<comment type="pathway">
    <text evidence="12">Cell wall biogenesis; peptidoglycan biosynthesis.</text>
</comment>
<keyword evidence="12" id="KW-0963">Cytoplasm</keyword>
<evidence type="ECO:0000256" key="12">
    <source>
        <dbReference type="HAMAP-Rule" id="MF_00047"/>
    </source>
</evidence>
<dbReference type="Gene3D" id="3.30.1490.20">
    <property type="entry name" value="ATP-grasp fold, A domain"/>
    <property type="match status" value="1"/>
</dbReference>
<dbReference type="Gene3D" id="3.40.50.20">
    <property type="match status" value="1"/>
</dbReference>
<dbReference type="GO" id="GO:0009252">
    <property type="term" value="P:peptidoglycan biosynthetic process"/>
    <property type="evidence" value="ECO:0007669"/>
    <property type="project" value="UniProtKB-UniRule"/>
</dbReference>
<dbReference type="NCBIfam" id="TIGR01205">
    <property type="entry name" value="D_ala_D_alaTIGR"/>
    <property type="match status" value="1"/>
</dbReference>
<evidence type="ECO:0000256" key="14">
    <source>
        <dbReference type="PIRSR" id="PIRSR039102-2"/>
    </source>
</evidence>
<evidence type="ECO:0000256" key="7">
    <source>
        <dbReference type="ARBA" id="ARBA00022842"/>
    </source>
</evidence>
<feature type="active site" evidence="13">
    <location>
        <position position="323"/>
    </location>
</feature>
<dbReference type="GO" id="GO:0046872">
    <property type="term" value="F:metal ion binding"/>
    <property type="evidence" value="ECO:0007669"/>
    <property type="project" value="UniProtKB-KW"/>
</dbReference>
<dbReference type="InterPro" id="IPR011095">
    <property type="entry name" value="Dala_Dala_lig_C"/>
</dbReference>
<dbReference type="Proteomes" id="UP000824049">
    <property type="component" value="Unassembled WGS sequence"/>
</dbReference>
<feature type="binding site" evidence="14">
    <location>
        <begin position="188"/>
        <end position="189"/>
    </location>
    <ligand>
        <name>ATP</name>
        <dbReference type="ChEBI" id="CHEBI:30616"/>
    </ligand>
</feature>
<feature type="active site" evidence="13">
    <location>
        <position position="16"/>
    </location>
</feature>
<evidence type="ECO:0000256" key="13">
    <source>
        <dbReference type="PIRSR" id="PIRSR039102-1"/>
    </source>
</evidence>
<protein>
    <recommendedName>
        <fullName evidence="12">D-alanine--D-alanine ligase</fullName>
        <ecNumber evidence="12">6.3.2.4</ecNumber>
    </recommendedName>
    <alternativeName>
        <fullName evidence="12">D-Ala-D-Ala ligase</fullName>
    </alternativeName>
    <alternativeName>
        <fullName evidence="12">D-alanylalanine synthetase</fullName>
    </alternativeName>
</protein>
<dbReference type="PROSITE" id="PS00843">
    <property type="entry name" value="DALA_DALA_LIGASE_1"/>
    <property type="match status" value="1"/>
</dbReference>
<evidence type="ECO:0000256" key="2">
    <source>
        <dbReference type="ARBA" id="ARBA00010871"/>
    </source>
</evidence>
<dbReference type="EMBL" id="DXBR01000040">
    <property type="protein sequence ID" value="HIZ39056.1"/>
    <property type="molecule type" value="Genomic_DNA"/>
</dbReference>
<dbReference type="InterPro" id="IPR011761">
    <property type="entry name" value="ATP-grasp"/>
</dbReference>
<evidence type="ECO:0000256" key="11">
    <source>
        <dbReference type="ARBA" id="ARBA00023316"/>
    </source>
</evidence>
<keyword evidence="6 16" id="KW-0067">ATP-binding</keyword>
<feature type="binding site" evidence="14">
    <location>
        <begin position="311"/>
        <end position="312"/>
    </location>
    <ligand>
        <name>ATP</name>
        <dbReference type="ChEBI" id="CHEBI:30616"/>
    </ligand>
</feature>
<keyword evidence="7 15" id="KW-0460">Magnesium</keyword>
<comment type="cofactor">
    <cofactor evidence="15">
        <name>Mg(2+)</name>
        <dbReference type="ChEBI" id="CHEBI:18420"/>
    </cofactor>
    <cofactor evidence="15">
        <name>Mn(2+)</name>
        <dbReference type="ChEBI" id="CHEBI:29035"/>
    </cofactor>
    <text evidence="15">Binds 2 magnesium or manganese ions per subunit.</text>
</comment>
<keyword evidence="4 15" id="KW-0479">Metal-binding</keyword>
<evidence type="ECO:0000256" key="16">
    <source>
        <dbReference type="PROSITE-ProRule" id="PRU00409"/>
    </source>
</evidence>
<dbReference type="PANTHER" id="PTHR23132:SF25">
    <property type="entry name" value="D-ALANINE--D-ALANINE LIGASE A"/>
    <property type="match status" value="1"/>
</dbReference>
<proteinExistence type="inferred from homology"/>
<dbReference type="GO" id="GO:0005524">
    <property type="term" value="F:ATP binding"/>
    <property type="evidence" value="ECO:0007669"/>
    <property type="project" value="UniProtKB-UniRule"/>
</dbReference>
<name>A0A9D2EKZ1_9FIRM</name>